<evidence type="ECO:0000313" key="3">
    <source>
        <dbReference type="EMBL" id="KUI64346.1"/>
    </source>
</evidence>
<proteinExistence type="predicted"/>
<feature type="region of interest" description="Disordered" evidence="2">
    <location>
        <begin position="89"/>
        <end position="232"/>
    </location>
</feature>
<dbReference type="AlphaFoldDB" id="A0A194VJM5"/>
<feature type="compositionally biased region" description="Polar residues" evidence="2">
    <location>
        <begin position="128"/>
        <end position="140"/>
    </location>
</feature>
<feature type="coiled-coil region" evidence="1">
    <location>
        <begin position="506"/>
        <end position="533"/>
    </location>
</feature>
<sequence length="538" mass="59639">MSSSNSRQHAEGHDGFGSSSVPDNIDPALFIQWQNHHHHQQQQQQQPTAPMQAHPGQGYPGQQQPDAFMDIDEAFTSTDFDLDASQFIDSSPMMENGTTMPYSENSNATHTSTTYAPDASQLPHGFPQTVQPGRSSTTPVDNGGFVYANGSAASSSSNQATTQNFGSGTTSARPFDPQPYGSANFMYPTPQDTASTALSLPHTQGMQSSPVQYASQHNQDPASLGDAAQLPQGDSNAVETFTIRFHSKEKKKKGKGKGQDLRVFRVIELSKSPEAGDIDKIPEADRGEVAYLKSLTGEDFSASLRKWYDKVSEVYWAKVVKDFEGIIPPDSELLEQVFTNLTKSHPCINDPWTGHCFYKSKFGAKKQIEKLQVWMYGRAADEEAVLPFPTWRETLGAKTDKKDRTVPHISQADVFALLIILKKGDPNVTIDKVDTNRAKKWKLLGRCKLLQGGPYGTDEYWAGFQEELEADPNQKHLFAKVVRELGTAAHVGTTAESHDDAETALVRQLKQQLEDKDVRIQQLEYENAELRRQIRMQG</sequence>
<feature type="region of interest" description="Disordered" evidence="2">
    <location>
        <begin position="1"/>
        <end position="65"/>
    </location>
</feature>
<organism evidence="3 4">
    <name type="scientific">Cytospora mali</name>
    <name type="common">Apple Valsa canker fungus</name>
    <name type="synonym">Valsa mali</name>
    <dbReference type="NCBI Taxonomy" id="578113"/>
    <lineage>
        <taxon>Eukaryota</taxon>
        <taxon>Fungi</taxon>
        <taxon>Dikarya</taxon>
        <taxon>Ascomycota</taxon>
        <taxon>Pezizomycotina</taxon>
        <taxon>Sordariomycetes</taxon>
        <taxon>Sordariomycetidae</taxon>
        <taxon>Diaporthales</taxon>
        <taxon>Cytosporaceae</taxon>
        <taxon>Cytospora</taxon>
    </lineage>
</organism>
<gene>
    <name evidence="3" type="ORF">VM1G_11158</name>
</gene>
<name>A0A194VJM5_CYTMA</name>
<protein>
    <submittedName>
        <fullName evidence="3">Uncharacterized protein</fullName>
    </submittedName>
</protein>
<reference evidence="3" key="1">
    <citation type="submission" date="2014-12" db="EMBL/GenBank/DDBJ databases">
        <title>Genome Sequence of Valsa Canker Pathogens Uncovers a Specific Adaption of Colonization on Woody Bark.</title>
        <authorList>
            <person name="Yin Z."/>
            <person name="Liu H."/>
            <person name="Gao X."/>
            <person name="Li Z."/>
            <person name="Song N."/>
            <person name="Ke X."/>
            <person name="Dai Q."/>
            <person name="Wu Y."/>
            <person name="Sun Y."/>
            <person name="Xu J.-R."/>
            <person name="Kang Z.K."/>
            <person name="Wang L."/>
            <person name="Huang L."/>
        </authorList>
    </citation>
    <scope>NUCLEOTIDE SEQUENCE [LARGE SCALE GENOMIC DNA]</scope>
    <source>
        <strain evidence="3">03-8</strain>
    </source>
</reference>
<accession>A0A194VJM5</accession>
<dbReference type="Proteomes" id="UP000078559">
    <property type="component" value="Unassembled WGS sequence"/>
</dbReference>
<feature type="compositionally biased region" description="Polar residues" evidence="2">
    <location>
        <begin position="190"/>
        <end position="221"/>
    </location>
</feature>
<dbReference type="OrthoDB" id="5242317at2759"/>
<evidence type="ECO:0000313" key="4">
    <source>
        <dbReference type="Proteomes" id="UP000078559"/>
    </source>
</evidence>
<evidence type="ECO:0000256" key="1">
    <source>
        <dbReference type="SAM" id="Coils"/>
    </source>
</evidence>
<feature type="compositionally biased region" description="Polar residues" evidence="2">
    <location>
        <begin position="96"/>
        <end position="115"/>
    </location>
</feature>
<feature type="compositionally biased region" description="Low complexity" evidence="2">
    <location>
        <begin position="55"/>
        <end position="65"/>
    </location>
</feature>
<dbReference type="SMR" id="A0A194VJM5"/>
<evidence type="ECO:0000256" key="2">
    <source>
        <dbReference type="SAM" id="MobiDB-lite"/>
    </source>
</evidence>
<keyword evidence="4" id="KW-1185">Reference proteome</keyword>
<dbReference type="EMBL" id="KN796132">
    <property type="protein sequence ID" value="KUI64346.1"/>
    <property type="molecule type" value="Genomic_DNA"/>
</dbReference>
<feature type="compositionally biased region" description="Low complexity" evidence="2">
    <location>
        <begin position="151"/>
        <end position="164"/>
    </location>
</feature>
<keyword evidence="1" id="KW-0175">Coiled coil</keyword>